<dbReference type="Pfam" id="PF00990">
    <property type="entry name" value="GGDEF"/>
    <property type="match status" value="1"/>
</dbReference>
<dbReference type="GO" id="GO:0052621">
    <property type="term" value="F:diguanylate cyclase activity"/>
    <property type="evidence" value="ECO:0007669"/>
    <property type="project" value="UniProtKB-EC"/>
</dbReference>
<dbReference type="InterPro" id="IPR035919">
    <property type="entry name" value="EAL_sf"/>
</dbReference>
<dbReference type="InterPro" id="IPR000160">
    <property type="entry name" value="GGDEF_dom"/>
</dbReference>
<evidence type="ECO:0000259" key="2">
    <source>
        <dbReference type="PROSITE" id="PS50887"/>
    </source>
</evidence>
<dbReference type="Gene3D" id="3.30.450.40">
    <property type="match status" value="2"/>
</dbReference>
<dbReference type="Pfam" id="PF00563">
    <property type="entry name" value="EAL"/>
    <property type="match status" value="1"/>
</dbReference>
<evidence type="ECO:0000313" key="4">
    <source>
        <dbReference type="Proteomes" id="UP001447008"/>
    </source>
</evidence>
<dbReference type="InterPro" id="IPR043128">
    <property type="entry name" value="Rev_trsase/Diguanyl_cyclase"/>
</dbReference>
<keyword evidence="3" id="KW-0548">Nucleotidyltransferase</keyword>
<dbReference type="Gene3D" id="3.20.20.450">
    <property type="entry name" value="EAL domain"/>
    <property type="match status" value="1"/>
</dbReference>
<feature type="coiled-coil region" evidence="1">
    <location>
        <begin position="393"/>
        <end position="420"/>
    </location>
</feature>
<keyword evidence="3" id="KW-0808">Transferase</keyword>
<feature type="domain" description="GGDEF" evidence="2">
    <location>
        <begin position="470"/>
        <end position="603"/>
    </location>
</feature>
<sequence>MRSVDECSVNKLRKQNKRLKELLQKYKHQHHLQHALIGLSEQASTHPDLNSFYPAIRQLLADYVPSKNFYVVLQNSSSGLLELSYFVDQKDALSHPELIEQHFEQSLTGYVFRSQATTYFNSATMAAAAAEGKFKLHGTRSEHWLGVPIYQDTQVIGVMVSQSYEQELGYSQEQIELFEVIALYLAAAIERVKKRELLERQVEQRTLALTQSNHALNEEITQRKKAQERQQTLFQISELATQAINIDDVYYHVHQIMKSITYAENLYIALYDSDKNWLTFPYAVDESDPEFSPRPFAKGYSELVLTSKKCQLISRKRGDQLCEQGLVERTRALTSTGRCTSWLGAPLKTAQGVIGLIACQAYNNKYEFVQEDVELIAYVSNQIANVLQNHLSQQALRQSHQQLELRVAEKTKELRQANIHLQLQIDERRKIEQQLYHDAHHDALTGLPNRSLFIAQLERTMAHYQHLPEQNFAVLFIDLDKFKEINDQLGHQFGDQFLIAVATKLKQCVREHDLIARLGGDEFVVLLSRLQDKQQAEDVAKRIIAVMQQPFCYQGSCIQGGASIGITFSNAGYSHIDEVIRDADAAMYYAKQSGKGRFEFYHPLLNYAEEQAHSHSEHHLMDLHTHFQSSQVFDAEQQPICQLLSAYGEHPVLGSTSFEQLKRFSSDSYILAEVELKLLQYGFAEHNNQGLTLLKCSTGLLEDEHFKSLYSWISLLDNIEHLCLLFDEAELSYASAKLLHNLDGLSQSGVYIGLNNFAQERCELGLLAQFPYYCVLLSNNFSRRLVQEPSYALMLQGILALTKEANCKLITKNPSSPAERSKLEGMGIEYFIGQRSPLAQQKQLSQFTSLTSLVS</sequence>
<dbReference type="Gene3D" id="3.30.70.270">
    <property type="match status" value="1"/>
</dbReference>
<reference evidence="3 4" key="1">
    <citation type="submission" date="2024-03" db="EMBL/GenBank/DDBJ databases">
        <title>Pseudoalteromonas qingdaonensis sp. nov., isolated from the intestines of marine benthic organisms.</title>
        <authorList>
            <person name="Lin X."/>
            <person name="Fang S."/>
            <person name="Hu X."/>
        </authorList>
    </citation>
    <scope>NUCLEOTIDE SEQUENCE [LARGE SCALE GENOMIC DNA]</scope>
    <source>
        <strain evidence="3 4">YIC-827</strain>
    </source>
</reference>
<comment type="caution">
    <text evidence="3">The sequence shown here is derived from an EMBL/GenBank/DDBJ whole genome shotgun (WGS) entry which is preliminary data.</text>
</comment>
<keyword evidence="4" id="KW-1185">Reference proteome</keyword>
<dbReference type="InterPro" id="IPR029787">
    <property type="entry name" value="Nucleotide_cyclase"/>
</dbReference>
<dbReference type="SMART" id="SM00267">
    <property type="entry name" value="GGDEF"/>
    <property type="match status" value="1"/>
</dbReference>
<organism evidence="3 4">
    <name type="scientific">Pseudoalteromonas qingdaonensis</name>
    <dbReference type="NCBI Taxonomy" id="3131913"/>
    <lineage>
        <taxon>Bacteria</taxon>
        <taxon>Pseudomonadati</taxon>
        <taxon>Pseudomonadota</taxon>
        <taxon>Gammaproteobacteria</taxon>
        <taxon>Alteromonadales</taxon>
        <taxon>Pseudoalteromonadaceae</taxon>
        <taxon>Pseudoalteromonas</taxon>
    </lineage>
</organism>
<dbReference type="CDD" id="cd01949">
    <property type="entry name" value="GGDEF"/>
    <property type="match status" value="1"/>
</dbReference>
<dbReference type="InterPro" id="IPR001633">
    <property type="entry name" value="EAL_dom"/>
</dbReference>
<dbReference type="EMBL" id="JBCGCU010000014">
    <property type="protein sequence ID" value="MEM0516170.1"/>
    <property type="molecule type" value="Genomic_DNA"/>
</dbReference>
<dbReference type="InterPro" id="IPR003018">
    <property type="entry name" value="GAF"/>
</dbReference>
<dbReference type="PROSITE" id="PS50887">
    <property type="entry name" value="GGDEF"/>
    <property type="match status" value="1"/>
</dbReference>
<evidence type="ECO:0000313" key="3">
    <source>
        <dbReference type="EMBL" id="MEM0516170.1"/>
    </source>
</evidence>
<dbReference type="SUPFAM" id="SSF55781">
    <property type="entry name" value="GAF domain-like"/>
    <property type="match status" value="2"/>
</dbReference>
<dbReference type="SUPFAM" id="SSF141868">
    <property type="entry name" value="EAL domain-like"/>
    <property type="match status" value="1"/>
</dbReference>
<dbReference type="InterPro" id="IPR052155">
    <property type="entry name" value="Biofilm_reg_signaling"/>
</dbReference>
<gene>
    <name evidence="3" type="ORF">WCN91_12215</name>
</gene>
<proteinExistence type="predicted"/>
<evidence type="ECO:0000256" key="1">
    <source>
        <dbReference type="SAM" id="Coils"/>
    </source>
</evidence>
<dbReference type="SUPFAM" id="SSF55073">
    <property type="entry name" value="Nucleotide cyclase"/>
    <property type="match status" value="1"/>
</dbReference>
<dbReference type="RefSeq" id="WP_342679497.1">
    <property type="nucleotide sequence ID" value="NZ_JBCGCU010000014.1"/>
</dbReference>
<dbReference type="NCBIfam" id="TIGR00254">
    <property type="entry name" value="GGDEF"/>
    <property type="match status" value="1"/>
</dbReference>
<dbReference type="PANTHER" id="PTHR44757">
    <property type="entry name" value="DIGUANYLATE CYCLASE DGCP"/>
    <property type="match status" value="1"/>
</dbReference>
<protein>
    <submittedName>
        <fullName evidence="3">Diguanylate cyclase</fullName>
        <ecNumber evidence="3">2.7.7.65</ecNumber>
    </submittedName>
</protein>
<dbReference type="SMART" id="SM00065">
    <property type="entry name" value="GAF"/>
    <property type="match status" value="2"/>
</dbReference>
<accession>A0ABU9N1K9</accession>
<name>A0ABU9N1K9_9GAMM</name>
<keyword evidence="1" id="KW-0175">Coiled coil</keyword>
<dbReference type="Pfam" id="PF13185">
    <property type="entry name" value="GAF_2"/>
    <property type="match status" value="2"/>
</dbReference>
<dbReference type="Proteomes" id="UP001447008">
    <property type="component" value="Unassembled WGS sequence"/>
</dbReference>
<dbReference type="EC" id="2.7.7.65" evidence="3"/>
<dbReference type="PANTHER" id="PTHR44757:SF2">
    <property type="entry name" value="BIOFILM ARCHITECTURE MAINTENANCE PROTEIN MBAA"/>
    <property type="match status" value="1"/>
</dbReference>
<dbReference type="InterPro" id="IPR029016">
    <property type="entry name" value="GAF-like_dom_sf"/>
</dbReference>